<dbReference type="EMBL" id="AP026869">
    <property type="protein sequence ID" value="BDS15656.1"/>
    <property type="molecule type" value="Genomic_DNA"/>
</dbReference>
<keyword evidence="1" id="KW-0614">Plasmid</keyword>
<gene>
    <name evidence="1" type="ORF">AsAng_0064400</name>
</gene>
<accession>A0A916DY43</accession>
<sequence>MIFPLEPSIVIKVCDQEYSFLKRENSKLKKSYFLENKISDRRKINFIEILLAD</sequence>
<dbReference type="Proteomes" id="UP001060919">
    <property type="component" value="Plasmid pAUEb"/>
</dbReference>
<protein>
    <submittedName>
        <fullName evidence="1">Uncharacterized protein</fullName>
    </submittedName>
</protein>
<dbReference type="AlphaFoldDB" id="A0A916DY43"/>
<geneLocation type="plasmid" evidence="1 2">
    <name>pAUEb</name>
</geneLocation>
<reference evidence="1" key="1">
    <citation type="submission" date="2022-09" db="EMBL/GenBank/DDBJ databases">
        <title>Aureispira anguillicida sp. nov., isolated from Leptocephalus of Japanese eel Anguilla japonica.</title>
        <authorList>
            <person name="Yuasa K."/>
            <person name="Mekata T."/>
            <person name="Ikunari K."/>
        </authorList>
    </citation>
    <scope>NUCLEOTIDE SEQUENCE</scope>
    <source>
        <strain evidence="1">EL160426</strain>
        <plasmid evidence="1">pAUEb</plasmid>
    </source>
</reference>
<keyword evidence="2" id="KW-1185">Reference proteome</keyword>
<organism evidence="1 2">
    <name type="scientific">Aureispira anguillae</name>
    <dbReference type="NCBI Taxonomy" id="2864201"/>
    <lineage>
        <taxon>Bacteria</taxon>
        <taxon>Pseudomonadati</taxon>
        <taxon>Bacteroidota</taxon>
        <taxon>Saprospiria</taxon>
        <taxon>Saprospirales</taxon>
        <taxon>Saprospiraceae</taxon>
        <taxon>Aureispira</taxon>
    </lineage>
</organism>
<dbReference type="KEGG" id="aup:AsAng_0064400"/>
<evidence type="ECO:0000313" key="1">
    <source>
        <dbReference type="EMBL" id="BDS15656.1"/>
    </source>
</evidence>
<evidence type="ECO:0000313" key="2">
    <source>
        <dbReference type="Proteomes" id="UP001060919"/>
    </source>
</evidence>
<proteinExistence type="predicted"/>
<name>A0A916DY43_9BACT</name>